<feature type="transmembrane region" description="Helical" evidence="1">
    <location>
        <begin position="99"/>
        <end position="126"/>
    </location>
</feature>
<name>A0A0L0VF00_9BASI</name>
<evidence type="ECO:0000313" key="2">
    <source>
        <dbReference type="EMBL" id="KNE97855.1"/>
    </source>
</evidence>
<keyword evidence="1" id="KW-0472">Membrane</keyword>
<gene>
    <name evidence="2" type="ORF">PSTG_08877</name>
</gene>
<organism evidence="2 3">
    <name type="scientific">Puccinia striiformis f. sp. tritici PST-78</name>
    <dbReference type="NCBI Taxonomy" id="1165861"/>
    <lineage>
        <taxon>Eukaryota</taxon>
        <taxon>Fungi</taxon>
        <taxon>Dikarya</taxon>
        <taxon>Basidiomycota</taxon>
        <taxon>Pucciniomycotina</taxon>
        <taxon>Pucciniomycetes</taxon>
        <taxon>Pucciniales</taxon>
        <taxon>Pucciniaceae</taxon>
        <taxon>Puccinia</taxon>
    </lineage>
</organism>
<keyword evidence="3" id="KW-1185">Reference proteome</keyword>
<dbReference type="Proteomes" id="UP000054564">
    <property type="component" value="Unassembled WGS sequence"/>
</dbReference>
<evidence type="ECO:0000313" key="3">
    <source>
        <dbReference type="Proteomes" id="UP000054564"/>
    </source>
</evidence>
<sequence>MWSHLDGMHTSKYEDANSKSWSACKLFCIILQSTKIDCDSIEFEPRGSLAILSLKSPHRRAFRILPFFVLCSTALYYSHSLRPYKTHNTSSSGPRLLKTIIIAIAMLSFATRTLQFSALVLTLMVLSCTSRPLDVGVGGSETDLSVPKVMHRPEPKEYNQDLTDDMPQVFGNGIDPSRDEYYYSDAPLVDTPLTDTDVNPPRSTNLEVGENRVPFKDHRELLSSKSQTEHTEPMFTL</sequence>
<reference evidence="3" key="1">
    <citation type="submission" date="2014-03" db="EMBL/GenBank/DDBJ databases">
        <title>The Genome Sequence of Puccinia striiformis f. sp. tritici PST-78.</title>
        <authorList>
            <consortium name="The Broad Institute Genome Sequencing Platform"/>
            <person name="Cuomo C."/>
            <person name="Hulbert S."/>
            <person name="Chen X."/>
            <person name="Walker B."/>
            <person name="Young S.K."/>
            <person name="Zeng Q."/>
            <person name="Gargeya S."/>
            <person name="Fitzgerald M."/>
            <person name="Haas B."/>
            <person name="Abouelleil A."/>
            <person name="Alvarado L."/>
            <person name="Arachchi H.M."/>
            <person name="Berlin A.M."/>
            <person name="Chapman S.B."/>
            <person name="Goldberg J."/>
            <person name="Griggs A."/>
            <person name="Gujja S."/>
            <person name="Hansen M."/>
            <person name="Howarth C."/>
            <person name="Imamovic A."/>
            <person name="Larimer J."/>
            <person name="McCowan C."/>
            <person name="Montmayeur A."/>
            <person name="Murphy C."/>
            <person name="Neiman D."/>
            <person name="Pearson M."/>
            <person name="Priest M."/>
            <person name="Roberts A."/>
            <person name="Saif S."/>
            <person name="Shea T."/>
            <person name="Sisk P."/>
            <person name="Sykes S."/>
            <person name="Wortman J."/>
            <person name="Nusbaum C."/>
            <person name="Birren B."/>
        </authorList>
    </citation>
    <scope>NUCLEOTIDE SEQUENCE [LARGE SCALE GENOMIC DNA]</scope>
    <source>
        <strain evidence="3">race PST-78</strain>
    </source>
</reference>
<comment type="caution">
    <text evidence="2">The sequence shown here is derived from an EMBL/GenBank/DDBJ whole genome shotgun (WGS) entry which is preliminary data.</text>
</comment>
<proteinExistence type="predicted"/>
<dbReference type="AlphaFoldDB" id="A0A0L0VF00"/>
<keyword evidence="1" id="KW-1133">Transmembrane helix</keyword>
<accession>A0A0L0VF00</accession>
<evidence type="ECO:0000256" key="1">
    <source>
        <dbReference type="SAM" id="Phobius"/>
    </source>
</evidence>
<dbReference type="EMBL" id="AJIL01000063">
    <property type="protein sequence ID" value="KNE97855.1"/>
    <property type="molecule type" value="Genomic_DNA"/>
</dbReference>
<feature type="transmembrane region" description="Helical" evidence="1">
    <location>
        <begin position="61"/>
        <end position="79"/>
    </location>
</feature>
<protein>
    <submittedName>
        <fullName evidence="2">Uncharacterized protein</fullName>
    </submittedName>
</protein>
<keyword evidence="1" id="KW-0812">Transmembrane</keyword>